<dbReference type="Pfam" id="PF00501">
    <property type="entry name" value="AMP-binding"/>
    <property type="match status" value="1"/>
</dbReference>
<dbReference type="FunFam" id="3.30.300.30:FF:000008">
    <property type="entry name" value="2,3-dihydroxybenzoate-AMP ligase"/>
    <property type="match status" value="1"/>
</dbReference>
<dbReference type="Proteomes" id="UP000199546">
    <property type="component" value="Unassembled WGS sequence"/>
</dbReference>
<dbReference type="AlphaFoldDB" id="A0A1I7D1L8"/>
<evidence type="ECO:0000256" key="1">
    <source>
        <dbReference type="ARBA" id="ARBA00006432"/>
    </source>
</evidence>
<dbReference type="EMBL" id="FPBA01000031">
    <property type="protein sequence ID" value="SFU05600.1"/>
    <property type="molecule type" value="Genomic_DNA"/>
</dbReference>
<dbReference type="SUPFAM" id="SSF56801">
    <property type="entry name" value="Acetyl-CoA synthetase-like"/>
    <property type="match status" value="1"/>
</dbReference>
<accession>A0A1I7D1L8</accession>
<dbReference type="PANTHER" id="PTHR43767:SF1">
    <property type="entry name" value="NONRIBOSOMAL PEPTIDE SYNTHASE PES1 (EUROFUNG)-RELATED"/>
    <property type="match status" value="1"/>
</dbReference>
<evidence type="ECO:0000256" key="2">
    <source>
        <dbReference type="ARBA" id="ARBA00022598"/>
    </source>
</evidence>
<dbReference type="InterPro" id="IPR050237">
    <property type="entry name" value="ATP-dep_AMP-bd_enzyme"/>
</dbReference>
<organism evidence="5 6">
    <name type="scientific">Geodermatophilus amargosae</name>
    <dbReference type="NCBI Taxonomy" id="1296565"/>
    <lineage>
        <taxon>Bacteria</taxon>
        <taxon>Bacillati</taxon>
        <taxon>Actinomycetota</taxon>
        <taxon>Actinomycetes</taxon>
        <taxon>Geodermatophilales</taxon>
        <taxon>Geodermatophilaceae</taxon>
        <taxon>Geodermatophilus</taxon>
    </lineage>
</organism>
<dbReference type="InterPro" id="IPR045851">
    <property type="entry name" value="AMP-bd_C_sf"/>
</dbReference>
<dbReference type="GO" id="GO:0016878">
    <property type="term" value="F:acid-thiol ligase activity"/>
    <property type="evidence" value="ECO:0007669"/>
    <property type="project" value="UniProtKB-ARBA"/>
</dbReference>
<comment type="similarity">
    <text evidence="1">Belongs to the ATP-dependent AMP-binding enzyme family.</text>
</comment>
<dbReference type="NCBIfam" id="NF004837">
    <property type="entry name" value="PRK06187.1"/>
    <property type="match status" value="1"/>
</dbReference>
<protein>
    <submittedName>
        <fullName evidence="5">Acyl-CoA synthetase (AMP-forming)/AMP-acid ligase II</fullName>
    </submittedName>
</protein>
<dbReference type="Gene3D" id="3.40.50.12780">
    <property type="entry name" value="N-terminal domain of ligase-like"/>
    <property type="match status" value="1"/>
</dbReference>
<name>A0A1I7D1L8_9ACTN</name>
<dbReference type="Gene3D" id="3.30.300.30">
    <property type="match status" value="1"/>
</dbReference>
<feature type="domain" description="AMP-binding enzyme C-terminal" evidence="4">
    <location>
        <begin position="438"/>
        <end position="513"/>
    </location>
</feature>
<dbReference type="CDD" id="cd17631">
    <property type="entry name" value="FACL_FadD13-like"/>
    <property type="match status" value="1"/>
</dbReference>
<dbReference type="Pfam" id="PF13193">
    <property type="entry name" value="AMP-binding_C"/>
    <property type="match status" value="1"/>
</dbReference>
<evidence type="ECO:0000259" key="4">
    <source>
        <dbReference type="Pfam" id="PF13193"/>
    </source>
</evidence>
<reference evidence="6" key="1">
    <citation type="submission" date="2016-10" db="EMBL/GenBank/DDBJ databases">
        <authorList>
            <person name="Varghese N."/>
            <person name="Submissions S."/>
        </authorList>
    </citation>
    <scope>NUCLEOTIDE SEQUENCE [LARGE SCALE GENOMIC DNA]</scope>
    <source>
        <strain evidence="6">DSM 46136</strain>
    </source>
</reference>
<proteinExistence type="inferred from homology"/>
<keyword evidence="6" id="KW-1185">Reference proteome</keyword>
<evidence type="ECO:0000313" key="6">
    <source>
        <dbReference type="Proteomes" id="UP000199546"/>
    </source>
</evidence>
<evidence type="ECO:0000313" key="5">
    <source>
        <dbReference type="EMBL" id="SFU05600.1"/>
    </source>
</evidence>
<dbReference type="PANTHER" id="PTHR43767">
    <property type="entry name" value="LONG-CHAIN-FATTY-ACID--COA LIGASE"/>
    <property type="match status" value="1"/>
</dbReference>
<dbReference type="STRING" id="1296565.SAMN05660657_05167"/>
<dbReference type="InterPro" id="IPR025110">
    <property type="entry name" value="AMP-bd_C"/>
</dbReference>
<dbReference type="InterPro" id="IPR042099">
    <property type="entry name" value="ANL_N_sf"/>
</dbReference>
<dbReference type="InterPro" id="IPR000873">
    <property type="entry name" value="AMP-dep_synth/lig_dom"/>
</dbReference>
<sequence length="527" mass="57879">MTGRSTEPGVDQRWRQPQMENFASTLDHQAERRPDKVVLTCGDRTLTNAQLHERVNALAQSLRDLGVGRGDIVAILLYNCTEFLELVYAVNRLGAAFLPLNYRLAPAEWQYILGHAEAKVVVADPEFTPAVTGIAAELPALEHTVVVGEAEGWTSYEELVGRNTGARVPVVDVDGGELSRLMYTSGTTARPKGVCISHRNVVWKNLGYLIQFGFTDTEVTAVTGPLYHVGAMDMGGVATLHAGGSLVIQRKFEPLGLIDLIARHRATSVWMAPAMVNGVLQQQDALAAADLSSLRLIMSGGEKMPESRLATVLDLFPGLWFADAYGLTETTSSDTFMPHDRMREKLGSVGRPLPHNQVRVADDDGHSVPAGQVGEVLVRGPKVFSAYWRDQGATERSFVDGWFRTGDVGRMDEDGFLYIEDRKKDMIVSGGENIATPEVERVLWEHPDVVEAAVIGHPDERWGEVPHACVVLRDGATVTDEELRAFCQERLAKFKVPRYYTRVPTLPRNPSGKVLKKDLRTSVTAGG</sequence>
<gene>
    <name evidence="5" type="ORF">SAMN05660657_05167</name>
</gene>
<keyword evidence="2 5" id="KW-0436">Ligase</keyword>
<evidence type="ECO:0000259" key="3">
    <source>
        <dbReference type="Pfam" id="PF00501"/>
    </source>
</evidence>
<feature type="domain" description="AMP-dependent synthetase/ligase" evidence="3">
    <location>
        <begin position="26"/>
        <end position="388"/>
    </location>
</feature>